<dbReference type="GO" id="GO:0016052">
    <property type="term" value="P:carbohydrate catabolic process"/>
    <property type="evidence" value="ECO:0007669"/>
    <property type="project" value="InterPro"/>
</dbReference>
<protein>
    <submittedName>
        <fullName evidence="3">Alpha-galactosidase</fullName>
    </submittedName>
</protein>
<dbReference type="Proteomes" id="UP000824239">
    <property type="component" value="Unassembled WGS sequence"/>
</dbReference>
<dbReference type="PANTHER" id="PTHR43053:SF3">
    <property type="entry name" value="ALPHA-GALACTOSIDASE C-RELATED"/>
    <property type="match status" value="1"/>
</dbReference>
<dbReference type="GO" id="GO:0004557">
    <property type="term" value="F:alpha-galactosidase activity"/>
    <property type="evidence" value="ECO:0007669"/>
    <property type="project" value="InterPro"/>
</dbReference>
<dbReference type="AlphaFoldDB" id="A0A9D1DJE3"/>
<evidence type="ECO:0000313" key="4">
    <source>
        <dbReference type="Proteomes" id="UP000824239"/>
    </source>
</evidence>
<dbReference type="InterPro" id="IPR013785">
    <property type="entry name" value="Aldolase_TIM"/>
</dbReference>
<dbReference type="InterPro" id="IPR038417">
    <property type="entry name" value="Alpga-gal_N_sf"/>
</dbReference>
<name>A0A9D1DJE3_9FIRM</name>
<dbReference type="CDD" id="cd14791">
    <property type="entry name" value="GH36"/>
    <property type="match status" value="1"/>
</dbReference>
<comment type="caution">
    <text evidence="3">The sequence shown here is derived from an EMBL/GenBank/DDBJ whole genome shotgun (WGS) entry which is preliminary data.</text>
</comment>
<evidence type="ECO:0000256" key="2">
    <source>
        <dbReference type="ARBA" id="ARBA00023295"/>
    </source>
</evidence>
<dbReference type="PRINTS" id="PR00743">
    <property type="entry name" value="GLHYDRLASE36"/>
</dbReference>
<dbReference type="SUPFAM" id="SSF51445">
    <property type="entry name" value="(Trans)glycosidases"/>
    <property type="match status" value="1"/>
</dbReference>
<reference evidence="3" key="2">
    <citation type="journal article" date="2021" name="PeerJ">
        <title>Extensive microbial diversity within the chicken gut microbiome revealed by metagenomics and culture.</title>
        <authorList>
            <person name="Gilroy R."/>
            <person name="Ravi A."/>
            <person name="Getino M."/>
            <person name="Pursley I."/>
            <person name="Horton D.L."/>
            <person name="Alikhan N.F."/>
            <person name="Baker D."/>
            <person name="Gharbi K."/>
            <person name="Hall N."/>
            <person name="Watson M."/>
            <person name="Adriaenssens E.M."/>
            <person name="Foster-Nyarko E."/>
            <person name="Jarju S."/>
            <person name="Secka A."/>
            <person name="Antonio M."/>
            <person name="Oren A."/>
            <person name="Chaudhuri R.R."/>
            <person name="La Ragione R."/>
            <person name="Hildebrand F."/>
            <person name="Pallen M.J."/>
        </authorList>
    </citation>
    <scope>NUCLEOTIDE SEQUENCE</scope>
    <source>
        <strain evidence="3">ChiBcec15-4380</strain>
    </source>
</reference>
<dbReference type="InterPro" id="IPR050985">
    <property type="entry name" value="Alpha-glycosidase_related"/>
</dbReference>
<organism evidence="3 4">
    <name type="scientific">Candidatus Avoscillospira avicola</name>
    <dbReference type="NCBI Taxonomy" id="2840706"/>
    <lineage>
        <taxon>Bacteria</taxon>
        <taxon>Bacillati</taxon>
        <taxon>Bacillota</taxon>
        <taxon>Clostridia</taxon>
        <taxon>Eubacteriales</taxon>
        <taxon>Oscillospiraceae</taxon>
        <taxon>Oscillospiraceae incertae sedis</taxon>
        <taxon>Candidatus Avoscillospira</taxon>
    </lineage>
</organism>
<keyword evidence="2" id="KW-0326">Glycosidase</keyword>
<evidence type="ECO:0000256" key="1">
    <source>
        <dbReference type="ARBA" id="ARBA00022801"/>
    </source>
</evidence>
<proteinExistence type="predicted"/>
<gene>
    <name evidence="3" type="ORF">IAA53_10490</name>
</gene>
<reference evidence="3" key="1">
    <citation type="submission" date="2020-10" db="EMBL/GenBank/DDBJ databases">
        <authorList>
            <person name="Gilroy R."/>
        </authorList>
    </citation>
    <scope>NUCLEOTIDE SEQUENCE</scope>
    <source>
        <strain evidence="3">ChiBcec15-4380</strain>
    </source>
</reference>
<dbReference type="PANTHER" id="PTHR43053">
    <property type="entry name" value="GLYCOSIDASE FAMILY 31"/>
    <property type="match status" value="1"/>
</dbReference>
<sequence length="719" mass="80243">MEKRVMIFQRKEYKFDTVLARYLVDEETGAVSLTLLPSDRQEDAYDRRRTWLEVPELVRIGMDAQAWQVGSLVHLSVRGEAQGNGAGNTLKYGASTRQLRLTEQCRTGDTVTTRLRGENSLEVWHRLTWLGAAFRVETEVYNAGAEPVTLDLLTSFSLDNLSPYCTAEAKHLRLHRFRGGWSMEGLHTVEDVEQLNLATPWTYSFPESERFGVVGSHPAKRYFPTCAVEDPEAGVFWGAALSAAGSWQMELSRDSDCYSLSGGLGDVESTSWSKALAPGQRFTAPAAYVAVGRDLDAVCRRLYAHLEQAAKRQPESERDLPVVFNEWCTTWGNPSHERMLALADALAGTPVRYLVIDAGWTNVIPNSFGQGGNGDWEYARDRFPGGLRATARALREKGFRTGVWFEFEVTTKGARVYEHDWDEMHLKRGGHVIVTGDNRSFWDLRRPDTAAYLKEKVLDFLRDNELSYLKVDYNGSIGVGCDGGDSLGDGLYAHLQAVLAFFDQLRRELPDLVIESCASGGHRLTIPFLERCAMASFSDAHEGPEIPVLAARLHRLSPPRQLQIWAVLNPWQTLREMGYRLASGFLGRLCLSGGIDGLQEDQQALMWQALELYRRATPIIRQGETTVLGEGCRNLRHLSGWQCVLRRSGTHLLAVIHTFDQPPAKISISLPVGNWHLVGQLSGTMTAAPAEGFLRVEQMAEHCGAVVLLTDAKERNEAT</sequence>
<keyword evidence="1" id="KW-0378">Hydrolase</keyword>
<dbReference type="InterPro" id="IPR002252">
    <property type="entry name" value="Glyco_hydro_36"/>
</dbReference>
<dbReference type="EMBL" id="DVHE01000082">
    <property type="protein sequence ID" value="HIR51679.1"/>
    <property type="molecule type" value="Genomic_DNA"/>
</dbReference>
<dbReference type="Pfam" id="PF02065">
    <property type="entry name" value="Melibiase"/>
    <property type="match status" value="1"/>
</dbReference>
<dbReference type="InterPro" id="IPR017853">
    <property type="entry name" value="GH"/>
</dbReference>
<evidence type="ECO:0000313" key="3">
    <source>
        <dbReference type="EMBL" id="HIR51679.1"/>
    </source>
</evidence>
<dbReference type="Gene3D" id="2.70.98.60">
    <property type="entry name" value="alpha-galactosidase from lactobacil brevis"/>
    <property type="match status" value="1"/>
</dbReference>
<dbReference type="Gene3D" id="3.20.20.70">
    <property type="entry name" value="Aldolase class I"/>
    <property type="match status" value="1"/>
</dbReference>
<accession>A0A9D1DJE3</accession>